<dbReference type="EMBL" id="ABDG02000025">
    <property type="protein sequence ID" value="EHK44433.1"/>
    <property type="molecule type" value="Genomic_DNA"/>
</dbReference>
<dbReference type="HOGENOM" id="CLU_2197333_0_0_1"/>
<evidence type="ECO:0000313" key="1">
    <source>
        <dbReference type="EMBL" id="EHK44433.1"/>
    </source>
</evidence>
<reference evidence="1 2" key="1">
    <citation type="journal article" date="2011" name="Genome Biol.">
        <title>Comparative genome sequence analysis underscores mycoparasitism as the ancestral life style of Trichoderma.</title>
        <authorList>
            <person name="Kubicek C.P."/>
            <person name="Herrera-Estrella A."/>
            <person name="Seidl-Seiboth V."/>
            <person name="Martinez D.A."/>
            <person name="Druzhinina I.S."/>
            <person name="Thon M."/>
            <person name="Zeilinger S."/>
            <person name="Casas-Flores S."/>
            <person name="Horwitz B.A."/>
            <person name="Mukherjee P.K."/>
            <person name="Mukherjee M."/>
            <person name="Kredics L."/>
            <person name="Alcaraz L.D."/>
            <person name="Aerts A."/>
            <person name="Antal Z."/>
            <person name="Atanasova L."/>
            <person name="Cervantes-Badillo M.G."/>
            <person name="Challacombe J."/>
            <person name="Chertkov O."/>
            <person name="McCluskey K."/>
            <person name="Coulpier F."/>
            <person name="Deshpande N."/>
            <person name="von Doehren H."/>
            <person name="Ebbole D.J."/>
            <person name="Esquivel-Naranjo E.U."/>
            <person name="Fekete E."/>
            <person name="Flipphi M."/>
            <person name="Glaser F."/>
            <person name="Gomez-Rodriguez E.Y."/>
            <person name="Gruber S."/>
            <person name="Han C."/>
            <person name="Henrissat B."/>
            <person name="Hermosa R."/>
            <person name="Hernandez-Onate M."/>
            <person name="Karaffa L."/>
            <person name="Kosti I."/>
            <person name="Le Crom S."/>
            <person name="Lindquist E."/>
            <person name="Lucas S."/>
            <person name="Luebeck M."/>
            <person name="Luebeck P.S."/>
            <person name="Margeot A."/>
            <person name="Metz B."/>
            <person name="Misra M."/>
            <person name="Nevalainen H."/>
            <person name="Omann M."/>
            <person name="Packer N."/>
            <person name="Perrone G."/>
            <person name="Uresti-Rivera E.E."/>
            <person name="Salamov A."/>
            <person name="Schmoll M."/>
            <person name="Seiboth B."/>
            <person name="Shapiro H."/>
            <person name="Sukno S."/>
            <person name="Tamayo-Ramos J.A."/>
            <person name="Tisch D."/>
            <person name="Wiest A."/>
            <person name="Wilkinson H.H."/>
            <person name="Zhang M."/>
            <person name="Coutinho P.M."/>
            <person name="Kenerley C.M."/>
            <person name="Monte E."/>
            <person name="Baker S.E."/>
            <person name="Grigoriev I.V."/>
        </authorList>
    </citation>
    <scope>NUCLEOTIDE SEQUENCE [LARGE SCALE GENOMIC DNA]</scope>
    <source>
        <strain evidence="2">ATCC 20476 / IMI 206040</strain>
    </source>
</reference>
<comment type="caution">
    <text evidence="1">The sequence shown here is derived from an EMBL/GenBank/DDBJ whole genome shotgun (WGS) entry which is preliminary data.</text>
</comment>
<dbReference type="AlphaFoldDB" id="G9NYA8"/>
<organism evidence="1 2">
    <name type="scientific">Hypocrea atroviridis (strain ATCC 20476 / IMI 206040)</name>
    <name type="common">Trichoderma atroviride</name>
    <dbReference type="NCBI Taxonomy" id="452589"/>
    <lineage>
        <taxon>Eukaryota</taxon>
        <taxon>Fungi</taxon>
        <taxon>Dikarya</taxon>
        <taxon>Ascomycota</taxon>
        <taxon>Pezizomycotina</taxon>
        <taxon>Sordariomycetes</taxon>
        <taxon>Hypocreomycetidae</taxon>
        <taxon>Hypocreales</taxon>
        <taxon>Hypocreaceae</taxon>
        <taxon>Trichoderma</taxon>
    </lineage>
</organism>
<dbReference type="Proteomes" id="UP000005426">
    <property type="component" value="Unassembled WGS sequence"/>
</dbReference>
<evidence type="ECO:0000313" key="2">
    <source>
        <dbReference type="Proteomes" id="UP000005426"/>
    </source>
</evidence>
<accession>G9NYA8</accession>
<gene>
    <name evidence="1" type="ORF">TRIATDRAFT_87473</name>
</gene>
<sequence>MPEYNYGMENATKNAIDYLKNGWNGVEDRATIQHFEHEATAHAYQPLPFRQNILLLMPLALSAVLLTPSVPLEHDFETIRMAVSDSGEMTNNMMKSPSFILSNASTTR</sequence>
<name>G9NYA8_HYPAI</name>
<keyword evidence="2" id="KW-1185">Reference proteome</keyword>
<protein>
    <submittedName>
        <fullName evidence="1">Uncharacterized protein</fullName>
    </submittedName>
</protein>
<proteinExistence type="predicted"/>